<dbReference type="PANTHER" id="PTHR45033">
    <property type="match status" value="1"/>
</dbReference>
<dbReference type="RefSeq" id="WP_348264692.1">
    <property type="nucleotide sequence ID" value="NZ_CP121196.1"/>
</dbReference>
<dbReference type="InterPro" id="IPR036291">
    <property type="entry name" value="NAD(P)-bd_dom_sf"/>
</dbReference>
<sequence length="334" mass="35944">MRVAQIPSFGIDSLELVDRPTPQPGPGEVLIKIRAVSLNYRDLMMVKGAYNPKLKLPRIPCSDGAGEVAAVGEGVKAWKPGDRVCGTFFQNWLDGAPTPAKVKGALGGDIDGMLAEYVLLKENGIVSFPEHLSYEEAATLPCAALTAWRAIAAADLQPNSTVLIQGTGGVSIFALQFAKLKGVRILGISSSDAKLQRASSLGLDKGLDYGETSEWDRWVMEQTNGEGADLVVEVGGVGTLPRSLRAVKMGGVIAQIGVLSGPAEAIPIPMILHKQVRIQGIYVGSRQYFEEMNKAIASANLRPVFESRDWTEAREAFREMESATHFGKLVLRVQ</sequence>
<dbReference type="PANTHER" id="PTHR45033:SF2">
    <property type="entry name" value="ZINC-TYPE ALCOHOL DEHYDROGENASE-LIKE PROTEIN C1773.06C"/>
    <property type="match status" value="1"/>
</dbReference>
<dbReference type="Gene3D" id="3.90.180.10">
    <property type="entry name" value="Medium-chain alcohol dehydrogenases, catalytic domain"/>
    <property type="match status" value="1"/>
</dbReference>
<reference evidence="2" key="1">
    <citation type="submission" date="2023-03" db="EMBL/GenBank/DDBJ databases">
        <title>Edaphobacter sp.</title>
        <authorList>
            <person name="Huber K.J."/>
            <person name="Papendorf J."/>
            <person name="Pilke C."/>
            <person name="Bunk B."/>
            <person name="Sproeer C."/>
            <person name="Pester M."/>
        </authorList>
    </citation>
    <scope>NUCLEOTIDE SEQUENCE</scope>
    <source>
        <strain evidence="2">DSM 110680</strain>
    </source>
</reference>
<dbReference type="InterPro" id="IPR013154">
    <property type="entry name" value="ADH-like_N"/>
</dbReference>
<dbReference type="AlphaFoldDB" id="A0AAU7DQY3"/>
<dbReference type="InterPro" id="IPR052711">
    <property type="entry name" value="Zinc_ADH-like"/>
</dbReference>
<proteinExistence type="predicted"/>
<evidence type="ECO:0000313" key="2">
    <source>
        <dbReference type="EMBL" id="XBH19475.1"/>
    </source>
</evidence>
<accession>A0AAU7DQY3</accession>
<organism evidence="2">
    <name type="scientific">Telmatobacter sp. DSM 110680</name>
    <dbReference type="NCBI Taxonomy" id="3036704"/>
    <lineage>
        <taxon>Bacteria</taxon>
        <taxon>Pseudomonadati</taxon>
        <taxon>Acidobacteriota</taxon>
        <taxon>Terriglobia</taxon>
        <taxon>Terriglobales</taxon>
        <taxon>Acidobacteriaceae</taxon>
        <taxon>Telmatobacter</taxon>
    </lineage>
</organism>
<dbReference type="SMART" id="SM00829">
    <property type="entry name" value="PKS_ER"/>
    <property type="match status" value="1"/>
</dbReference>
<dbReference type="InterPro" id="IPR020843">
    <property type="entry name" value="ER"/>
</dbReference>
<dbReference type="InterPro" id="IPR013149">
    <property type="entry name" value="ADH-like_C"/>
</dbReference>
<dbReference type="Gene3D" id="3.40.50.720">
    <property type="entry name" value="NAD(P)-binding Rossmann-like Domain"/>
    <property type="match status" value="1"/>
</dbReference>
<dbReference type="Pfam" id="PF08240">
    <property type="entry name" value="ADH_N"/>
    <property type="match status" value="1"/>
</dbReference>
<dbReference type="EMBL" id="CP121196">
    <property type="protein sequence ID" value="XBH19475.1"/>
    <property type="molecule type" value="Genomic_DNA"/>
</dbReference>
<dbReference type="GO" id="GO:0016491">
    <property type="term" value="F:oxidoreductase activity"/>
    <property type="evidence" value="ECO:0007669"/>
    <property type="project" value="InterPro"/>
</dbReference>
<protein>
    <submittedName>
        <fullName evidence="2">NAD(P)-dependent alcohol dehydrogenase</fullName>
    </submittedName>
</protein>
<name>A0AAU7DQY3_9BACT</name>
<dbReference type="SUPFAM" id="SSF50129">
    <property type="entry name" value="GroES-like"/>
    <property type="match status" value="1"/>
</dbReference>
<evidence type="ECO:0000259" key="1">
    <source>
        <dbReference type="SMART" id="SM00829"/>
    </source>
</evidence>
<feature type="domain" description="Enoyl reductase (ER)" evidence="1">
    <location>
        <begin position="10"/>
        <end position="331"/>
    </location>
</feature>
<gene>
    <name evidence="2" type="ORF">P8935_09170</name>
</gene>
<dbReference type="Pfam" id="PF00107">
    <property type="entry name" value="ADH_zinc_N"/>
    <property type="match status" value="1"/>
</dbReference>
<dbReference type="InterPro" id="IPR011032">
    <property type="entry name" value="GroES-like_sf"/>
</dbReference>
<dbReference type="SUPFAM" id="SSF51735">
    <property type="entry name" value="NAD(P)-binding Rossmann-fold domains"/>
    <property type="match status" value="1"/>
</dbReference>
<dbReference type="CDD" id="cd08276">
    <property type="entry name" value="MDR7"/>
    <property type="match status" value="1"/>
</dbReference>